<dbReference type="AlphaFoldDB" id="A0A381N2K0"/>
<name>A0A381N2K0_9ZZZZ</name>
<feature type="transmembrane region" description="Helical" evidence="1">
    <location>
        <begin position="44"/>
        <end position="62"/>
    </location>
</feature>
<keyword evidence="1" id="KW-0472">Membrane</keyword>
<accession>A0A381N2K0</accession>
<dbReference type="EMBL" id="UINC01000084">
    <property type="protein sequence ID" value="SUZ48757.1"/>
    <property type="molecule type" value="Genomic_DNA"/>
</dbReference>
<proteinExistence type="predicted"/>
<feature type="transmembrane region" description="Helical" evidence="1">
    <location>
        <begin position="74"/>
        <end position="96"/>
    </location>
</feature>
<sequence>MSHVKEVFYKPPFVGILAFLIVFLTQGLGHTLMVLVERTLGLEFQYQGAFYLGLFGAVLLFIGMRKENEVPATWLGYFAGLFLWTGWVEFSFVFYAEYLEVEQILPDGTINRFPEYLLMQSSIGVLLTTLLYFLFNRETKCNFFKWIQRNLKLSTGKPTSGYPRNFAAITALETIYVIWFFYIILLLLFEDAFIGPYHPVTYAFFVINTTWAIYLLWRLFKFWKVTTAIRYAIPTAIIAYSSYEVIGKWGLLVEFWVYPQEYLTEIIVVFGTVIMITLIAIFTPSGFKQKLLNQNKENN</sequence>
<protein>
    <submittedName>
        <fullName evidence="2">Uncharacterized protein</fullName>
    </submittedName>
</protein>
<feature type="transmembrane region" description="Helical" evidence="1">
    <location>
        <begin position="266"/>
        <end position="287"/>
    </location>
</feature>
<feature type="transmembrane region" description="Helical" evidence="1">
    <location>
        <begin position="12"/>
        <end position="32"/>
    </location>
</feature>
<reference evidence="2" key="1">
    <citation type="submission" date="2018-05" db="EMBL/GenBank/DDBJ databases">
        <authorList>
            <person name="Lanie J.A."/>
            <person name="Ng W.-L."/>
            <person name="Kazmierczak K.M."/>
            <person name="Andrzejewski T.M."/>
            <person name="Davidsen T.M."/>
            <person name="Wayne K.J."/>
            <person name="Tettelin H."/>
            <person name="Glass J.I."/>
            <person name="Rusch D."/>
            <person name="Podicherti R."/>
            <person name="Tsui H.-C.T."/>
            <person name="Winkler M.E."/>
        </authorList>
    </citation>
    <scope>NUCLEOTIDE SEQUENCE</scope>
</reference>
<evidence type="ECO:0000313" key="2">
    <source>
        <dbReference type="EMBL" id="SUZ48757.1"/>
    </source>
</evidence>
<feature type="transmembrane region" description="Helical" evidence="1">
    <location>
        <begin position="166"/>
        <end position="188"/>
    </location>
</feature>
<organism evidence="2">
    <name type="scientific">marine metagenome</name>
    <dbReference type="NCBI Taxonomy" id="408172"/>
    <lineage>
        <taxon>unclassified sequences</taxon>
        <taxon>metagenomes</taxon>
        <taxon>ecological metagenomes</taxon>
    </lineage>
</organism>
<keyword evidence="1" id="KW-1133">Transmembrane helix</keyword>
<feature type="transmembrane region" description="Helical" evidence="1">
    <location>
        <begin position="116"/>
        <end position="135"/>
    </location>
</feature>
<evidence type="ECO:0000256" key="1">
    <source>
        <dbReference type="SAM" id="Phobius"/>
    </source>
</evidence>
<gene>
    <name evidence="2" type="ORF">METZ01_LOCUS1611</name>
</gene>
<keyword evidence="1" id="KW-0812">Transmembrane</keyword>
<feature type="transmembrane region" description="Helical" evidence="1">
    <location>
        <begin position="200"/>
        <end position="217"/>
    </location>
</feature>
<feature type="transmembrane region" description="Helical" evidence="1">
    <location>
        <begin position="229"/>
        <end position="246"/>
    </location>
</feature>